<dbReference type="CDD" id="cd00761">
    <property type="entry name" value="Glyco_tranf_GTA_type"/>
    <property type="match status" value="1"/>
</dbReference>
<keyword evidence="2" id="KW-0808">Transferase</keyword>
<evidence type="ECO:0000313" key="2">
    <source>
        <dbReference type="EMBL" id="TNC71480.1"/>
    </source>
</evidence>
<comment type="caution">
    <text evidence="2">The sequence shown here is derived from an EMBL/GenBank/DDBJ whole genome shotgun (WGS) entry which is preliminary data.</text>
</comment>
<dbReference type="InterPro" id="IPR050834">
    <property type="entry name" value="Glycosyltransf_2"/>
</dbReference>
<sequence>MGQESHLPGPRLLNRLYISRLGQRTERRPDQKEIEKVDGVTIIVCCYNSEQRIERTIRHLLGQQIRSVPGWEIVLVDNKSTDRTVELVRAIWSREAEPPPLRVVHEERPGLSHARKAGVQAASHSCIVFCDDDNWLDADYVETAYQIMSRDPQIGVLGGAITPVGDAPFPPWFLTNCACFAVGAQGRVSGDISARGYVWGAGAVVRRDLLLTLYETCGGGLLVGREGSKQGSGDDSEISKWYLLAGRKLYYSEQLILSHYMPASRVRKEVLERLLNEGASATSYLNLYDAILMVLEPARFASVSVPRRLLTLARGARGLLSMTRADFRRFRRLIRCCRQARLA</sequence>
<name>A0A5C4NC78_9RHOB</name>
<feature type="domain" description="Glycosyltransferase 2-like" evidence="1">
    <location>
        <begin position="41"/>
        <end position="162"/>
    </location>
</feature>
<reference evidence="2 3" key="1">
    <citation type="submission" date="2019-06" db="EMBL/GenBank/DDBJ databases">
        <authorList>
            <person name="Jiang L."/>
        </authorList>
    </citation>
    <scope>NUCLEOTIDE SEQUENCE [LARGE SCALE GENOMIC DNA]</scope>
    <source>
        <strain evidence="2 3">YIM 48858</strain>
    </source>
</reference>
<keyword evidence="3" id="KW-1185">Reference proteome</keyword>
<dbReference type="Proteomes" id="UP000305709">
    <property type="component" value="Unassembled WGS sequence"/>
</dbReference>
<dbReference type="Pfam" id="PF00535">
    <property type="entry name" value="Glycos_transf_2"/>
    <property type="match status" value="1"/>
</dbReference>
<accession>A0A5C4NC78</accession>
<organism evidence="2 3">
    <name type="scientific">Rubellimicrobium roseum</name>
    <dbReference type="NCBI Taxonomy" id="687525"/>
    <lineage>
        <taxon>Bacteria</taxon>
        <taxon>Pseudomonadati</taxon>
        <taxon>Pseudomonadota</taxon>
        <taxon>Alphaproteobacteria</taxon>
        <taxon>Rhodobacterales</taxon>
        <taxon>Roseobacteraceae</taxon>
        <taxon>Rubellimicrobium</taxon>
    </lineage>
</organism>
<dbReference type="InterPro" id="IPR001173">
    <property type="entry name" value="Glyco_trans_2-like"/>
</dbReference>
<dbReference type="GO" id="GO:0016740">
    <property type="term" value="F:transferase activity"/>
    <property type="evidence" value="ECO:0007669"/>
    <property type="project" value="UniProtKB-KW"/>
</dbReference>
<gene>
    <name evidence="2" type="ORF">FHG71_11045</name>
</gene>
<protein>
    <submittedName>
        <fullName evidence="2">Glycosyltransferase family 2 protein</fullName>
    </submittedName>
</protein>
<evidence type="ECO:0000313" key="3">
    <source>
        <dbReference type="Proteomes" id="UP000305709"/>
    </source>
</evidence>
<proteinExistence type="predicted"/>
<dbReference type="SUPFAM" id="SSF53448">
    <property type="entry name" value="Nucleotide-diphospho-sugar transferases"/>
    <property type="match status" value="1"/>
</dbReference>
<dbReference type="AlphaFoldDB" id="A0A5C4NC78"/>
<evidence type="ECO:0000259" key="1">
    <source>
        <dbReference type="Pfam" id="PF00535"/>
    </source>
</evidence>
<dbReference type="PANTHER" id="PTHR43685">
    <property type="entry name" value="GLYCOSYLTRANSFERASE"/>
    <property type="match status" value="1"/>
</dbReference>
<dbReference type="PANTHER" id="PTHR43685:SF2">
    <property type="entry name" value="GLYCOSYLTRANSFERASE 2-LIKE DOMAIN-CONTAINING PROTEIN"/>
    <property type="match status" value="1"/>
</dbReference>
<dbReference type="EMBL" id="VDFV01000013">
    <property type="protein sequence ID" value="TNC71480.1"/>
    <property type="molecule type" value="Genomic_DNA"/>
</dbReference>
<dbReference type="InterPro" id="IPR029044">
    <property type="entry name" value="Nucleotide-diphossugar_trans"/>
</dbReference>
<dbReference type="OrthoDB" id="153025at2"/>
<dbReference type="Gene3D" id="3.90.550.10">
    <property type="entry name" value="Spore Coat Polysaccharide Biosynthesis Protein SpsA, Chain A"/>
    <property type="match status" value="1"/>
</dbReference>